<evidence type="ECO:0000256" key="4">
    <source>
        <dbReference type="ARBA" id="ARBA00023110"/>
    </source>
</evidence>
<dbReference type="Gene3D" id="3.10.50.40">
    <property type="match status" value="2"/>
</dbReference>
<evidence type="ECO:0000313" key="11">
    <source>
        <dbReference type="Proteomes" id="UP001597387"/>
    </source>
</evidence>
<feature type="region of interest" description="Disordered" evidence="7">
    <location>
        <begin position="306"/>
        <end position="352"/>
    </location>
</feature>
<feature type="signal peptide" evidence="8">
    <location>
        <begin position="1"/>
        <end position="20"/>
    </location>
</feature>
<dbReference type="Proteomes" id="UP001597387">
    <property type="component" value="Unassembled WGS sequence"/>
</dbReference>
<name>A0ABW4ZJ53_9SPHI</name>
<dbReference type="RefSeq" id="WP_255897922.1">
    <property type="nucleotide sequence ID" value="NZ_JAFMZO010000001.1"/>
</dbReference>
<reference evidence="11" key="1">
    <citation type="journal article" date="2019" name="Int. J. Syst. Evol. Microbiol.">
        <title>The Global Catalogue of Microorganisms (GCM) 10K type strain sequencing project: providing services to taxonomists for standard genome sequencing and annotation.</title>
        <authorList>
            <consortium name="The Broad Institute Genomics Platform"/>
            <consortium name="The Broad Institute Genome Sequencing Center for Infectious Disease"/>
            <person name="Wu L."/>
            <person name="Ma J."/>
        </authorList>
    </citation>
    <scope>NUCLEOTIDE SEQUENCE [LARGE SCALE GENOMIC DNA]</scope>
    <source>
        <strain evidence="11">KCTC 42217</strain>
    </source>
</reference>
<dbReference type="EC" id="5.2.1.8" evidence="3 6"/>
<keyword evidence="5 6" id="KW-0413">Isomerase</keyword>
<gene>
    <name evidence="10" type="ORF">ACFSJU_06695</name>
</gene>
<dbReference type="EMBL" id="JBHUHZ010000001">
    <property type="protein sequence ID" value="MFD2162075.1"/>
    <property type="molecule type" value="Genomic_DNA"/>
</dbReference>
<dbReference type="InterPro" id="IPR001179">
    <property type="entry name" value="PPIase_FKBP_dom"/>
</dbReference>
<dbReference type="PROSITE" id="PS50059">
    <property type="entry name" value="FKBP_PPIASE"/>
    <property type="match status" value="1"/>
</dbReference>
<evidence type="ECO:0000256" key="5">
    <source>
        <dbReference type="ARBA" id="ARBA00023235"/>
    </source>
</evidence>
<dbReference type="GO" id="GO:0003755">
    <property type="term" value="F:peptidyl-prolyl cis-trans isomerase activity"/>
    <property type="evidence" value="ECO:0007669"/>
    <property type="project" value="UniProtKB-EC"/>
</dbReference>
<accession>A0ABW4ZJ53</accession>
<evidence type="ECO:0000256" key="2">
    <source>
        <dbReference type="ARBA" id="ARBA00006577"/>
    </source>
</evidence>
<feature type="domain" description="PPIase FKBP-type" evidence="9">
    <location>
        <begin position="199"/>
        <end position="300"/>
    </location>
</feature>
<keyword evidence="11" id="KW-1185">Reference proteome</keyword>
<dbReference type="PANTHER" id="PTHR43811:SF19">
    <property type="entry name" value="39 KDA FK506-BINDING NUCLEAR PROTEIN"/>
    <property type="match status" value="1"/>
</dbReference>
<dbReference type="PANTHER" id="PTHR43811">
    <property type="entry name" value="FKBP-TYPE PEPTIDYL-PROLYL CIS-TRANS ISOMERASE FKPA"/>
    <property type="match status" value="1"/>
</dbReference>
<feature type="compositionally biased region" description="Low complexity" evidence="7">
    <location>
        <begin position="335"/>
        <end position="352"/>
    </location>
</feature>
<dbReference type="SUPFAM" id="SSF54534">
    <property type="entry name" value="FKBP-like"/>
    <property type="match status" value="2"/>
</dbReference>
<dbReference type="Pfam" id="PF00254">
    <property type="entry name" value="FKBP_C"/>
    <property type="match status" value="1"/>
</dbReference>
<evidence type="ECO:0000256" key="1">
    <source>
        <dbReference type="ARBA" id="ARBA00000971"/>
    </source>
</evidence>
<evidence type="ECO:0000256" key="6">
    <source>
        <dbReference type="PROSITE-ProRule" id="PRU00277"/>
    </source>
</evidence>
<evidence type="ECO:0000256" key="8">
    <source>
        <dbReference type="SAM" id="SignalP"/>
    </source>
</evidence>
<comment type="similarity">
    <text evidence="2">Belongs to the FKBP-type PPIase family.</text>
</comment>
<sequence length="352" mass="37930">MKIKNIIAVLLLVVSVQALGQGNAGMQRLPNGLQYKIYTANPGPKIKLNDIITFNFLQKTDKDSILVNSFEVNRPAMLQVTPTKNIADLMDFFPLLALNDSALVIIPTDSIFNGPQMEGQRPPFLPKGSSLHYVIKIAKIQSMEEAMAEQQKVMDGLKSKEAEGLAKYIADNKINAIKTASDLRYIITKPSAKAKPVKGDTVLVNYVGKTLQGKVFDSSIEAEAKKAGLEQPGRTYEPISVVLGQGSVIPGWEEGLLLLNEGSKATFIIPSQLAYGPQAMSEDIQAFSTLVFDLEVVKVKRAKKLTVPAAKKPASKPVAKKPASPAKPVAKKPAAKAPAKAAPAKTTTTKKN</sequence>
<keyword evidence="8" id="KW-0732">Signal</keyword>
<evidence type="ECO:0000313" key="10">
    <source>
        <dbReference type="EMBL" id="MFD2162075.1"/>
    </source>
</evidence>
<feature type="compositionally biased region" description="Low complexity" evidence="7">
    <location>
        <begin position="306"/>
        <end position="328"/>
    </location>
</feature>
<evidence type="ECO:0000256" key="7">
    <source>
        <dbReference type="SAM" id="MobiDB-lite"/>
    </source>
</evidence>
<dbReference type="InterPro" id="IPR046357">
    <property type="entry name" value="PPIase_dom_sf"/>
</dbReference>
<evidence type="ECO:0000256" key="3">
    <source>
        <dbReference type="ARBA" id="ARBA00013194"/>
    </source>
</evidence>
<protein>
    <recommendedName>
        <fullName evidence="3 6">peptidylprolyl isomerase</fullName>
        <ecNumber evidence="3 6">5.2.1.8</ecNumber>
    </recommendedName>
</protein>
<evidence type="ECO:0000259" key="9">
    <source>
        <dbReference type="PROSITE" id="PS50059"/>
    </source>
</evidence>
<organism evidence="10 11">
    <name type="scientific">Paradesertivirga mongoliensis</name>
    <dbReference type="NCBI Taxonomy" id="2100740"/>
    <lineage>
        <taxon>Bacteria</taxon>
        <taxon>Pseudomonadati</taxon>
        <taxon>Bacteroidota</taxon>
        <taxon>Sphingobacteriia</taxon>
        <taxon>Sphingobacteriales</taxon>
        <taxon>Sphingobacteriaceae</taxon>
        <taxon>Paradesertivirga</taxon>
    </lineage>
</organism>
<proteinExistence type="inferred from homology"/>
<comment type="caution">
    <text evidence="10">The sequence shown here is derived from an EMBL/GenBank/DDBJ whole genome shotgun (WGS) entry which is preliminary data.</text>
</comment>
<feature type="chain" id="PRO_5046794044" description="peptidylprolyl isomerase" evidence="8">
    <location>
        <begin position="21"/>
        <end position="352"/>
    </location>
</feature>
<keyword evidence="4 6" id="KW-0697">Rotamase</keyword>
<comment type="catalytic activity">
    <reaction evidence="1 6">
        <text>[protein]-peptidylproline (omega=180) = [protein]-peptidylproline (omega=0)</text>
        <dbReference type="Rhea" id="RHEA:16237"/>
        <dbReference type="Rhea" id="RHEA-COMP:10747"/>
        <dbReference type="Rhea" id="RHEA-COMP:10748"/>
        <dbReference type="ChEBI" id="CHEBI:83833"/>
        <dbReference type="ChEBI" id="CHEBI:83834"/>
        <dbReference type="EC" id="5.2.1.8"/>
    </reaction>
</comment>